<dbReference type="PANTHER" id="PTHR44899">
    <property type="entry name" value="CAMK FAMILY PROTEIN KINASE"/>
    <property type="match status" value="1"/>
</dbReference>
<dbReference type="SUPFAM" id="SSF56112">
    <property type="entry name" value="Protein kinase-like (PK-like)"/>
    <property type="match status" value="1"/>
</dbReference>
<dbReference type="InterPro" id="IPR001245">
    <property type="entry name" value="Ser-Thr/Tyr_kinase_cat_dom"/>
</dbReference>
<dbReference type="GO" id="GO:0006950">
    <property type="term" value="P:response to stress"/>
    <property type="evidence" value="ECO:0007669"/>
    <property type="project" value="UniProtKB-ARBA"/>
</dbReference>
<organism evidence="13 14">
    <name type="scientific">Odynerus spinipes</name>
    <dbReference type="NCBI Taxonomy" id="1348599"/>
    <lineage>
        <taxon>Eukaryota</taxon>
        <taxon>Metazoa</taxon>
        <taxon>Ecdysozoa</taxon>
        <taxon>Arthropoda</taxon>
        <taxon>Hexapoda</taxon>
        <taxon>Insecta</taxon>
        <taxon>Pterygota</taxon>
        <taxon>Neoptera</taxon>
        <taxon>Endopterygota</taxon>
        <taxon>Hymenoptera</taxon>
        <taxon>Apocrita</taxon>
        <taxon>Aculeata</taxon>
        <taxon>Vespoidea</taxon>
        <taxon>Vespidae</taxon>
        <taxon>Eumeninae</taxon>
        <taxon>Odynerus</taxon>
    </lineage>
</organism>
<reference evidence="13" key="2">
    <citation type="journal article" date="2023" name="Commun. Biol.">
        <title>Intrasexual cuticular hydrocarbon dimorphism in a wasp sheds light on hydrocarbon biosynthesis genes in Hymenoptera.</title>
        <authorList>
            <person name="Moris V.C."/>
            <person name="Podsiadlowski L."/>
            <person name="Martin S."/>
            <person name="Oeyen J.P."/>
            <person name="Donath A."/>
            <person name="Petersen M."/>
            <person name="Wilbrandt J."/>
            <person name="Misof B."/>
            <person name="Liedtke D."/>
            <person name="Thamm M."/>
            <person name="Scheiner R."/>
            <person name="Schmitt T."/>
            <person name="Niehuis O."/>
        </authorList>
    </citation>
    <scope>NUCLEOTIDE SEQUENCE</scope>
    <source>
        <strain evidence="13">GBR_01_08_01A</strain>
    </source>
</reference>
<accession>A0AAD9S0B0</accession>
<comment type="catalytic activity">
    <reaction evidence="8">
        <text>L-threonyl-[protein] + ATP = O-phospho-L-threonyl-[protein] + ADP + H(+)</text>
        <dbReference type="Rhea" id="RHEA:46608"/>
        <dbReference type="Rhea" id="RHEA-COMP:11060"/>
        <dbReference type="Rhea" id="RHEA-COMP:11605"/>
        <dbReference type="ChEBI" id="CHEBI:15378"/>
        <dbReference type="ChEBI" id="CHEBI:30013"/>
        <dbReference type="ChEBI" id="CHEBI:30616"/>
        <dbReference type="ChEBI" id="CHEBI:61977"/>
        <dbReference type="ChEBI" id="CHEBI:456216"/>
        <dbReference type="EC" id="2.7.11.1"/>
    </reaction>
</comment>
<dbReference type="AlphaFoldDB" id="A0AAD9S0B0"/>
<dbReference type="PROSITE" id="PS50011">
    <property type="entry name" value="PROTEIN_KINASE_DOM"/>
    <property type="match status" value="1"/>
</dbReference>
<dbReference type="SMART" id="SM00220">
    <property type="entry name" value="S_TKc"/>
    <property type="match status" value="1"/>
</dbReference>
<gene>
    <name evidence="13" type="ORF">KPH14_002008</name>
</gene>
<dbReference type="InterPro" id="IPR008271">
    <property type="entry name" value="Ser/Thr_kinase_AS"/>
</dbReference>
<dbReference type="PRINTS" id="PR00109">
    <property type="entry name" value="TYRKINASE"/>
</dbReference>
<evidence type="ECO:0000256" key="9">
    <source>
        <dbReference type="ARBA" id="ARBA00048679"/>
    </source>
</evidence>
<dbReference type="Gene3D" id="1.10.510.10">
    <property type="entry name" value="Transferase(Phosphotransferase) domain 1"/>
    <property type="match status" value="1"/>
</dbReference>
<sequence length="301" mass="34791">MSTCIQEYQFEAVLGKGTFGTVHLVRRKKDLKPFVIKEQDLTINIASNQSFGMALREVQYLQKMRHPNIVAYRAAWIENDTSYILMEYATRGTLKDLLEKREVPLMEENALYLFAQITLGVHHIHTKKIIHRDLKPENILLTGRRGDVVKISDFGVSKDIHEESMSRAGSYYYMAPEMLSDEPYDMKSDVWGMGVILYEMVTKRLPFPASDLPEMTRMVCNEKPKPLPASISTSTLRLISKMLKKQVAYRPSTDQLVLCPYLVPCIARVHLNLGRILNVARQDKENLDLRIFQYYIKSRNQ</sequence>
<dbReference type="InterPro" id="IPR000719">
    <property type="entry name" value="Prot_kinase_dom"/>
</dbReference>
<dbReference type="InterPro" id="IPR011009">
    <property type="entry name" value="Kinase-like_dom_sf"/>
</dbReference>
<reference evidence="13" key="1">
    <citation type="submission" date="2021-08" db="EMBL/GenBank/DDBJ databases">
        <authorList>
            <person name="Misof B."/>
            <person name="Oliver O."/>
            <person name="Podsiadlowski L."/>
            <person name="Donath A."/>
            <person name="Peters R."/>
            <person name="Mayer C."/>
            <person name="Rust J."/>
            <person name="Gunkel S."/>
            <person name="Lesny P."/>
            <person name="Martin S."/>
            <person name="Oeyen J.P."/>
            <person name="Petersen M."/>
            <person name="Panagiotis P."/>
            <person name="Wilbrandt J."/>
            <person name="Tanja T."/>
        </authorList>
    </citation>
    <scope>NUCLEOTIDE SEQUENCE</scope>
    <source>
        <strain evidence="13">GBR_01_08_01A</strain>
        <tissue evidence="13">Thorax + abdomen</tissue>
    </source>
</reference>
<comment type="similarity">
    <text evidence="1">Belongs to the protein kinase superfamily. NEK Ser/Thr protein kinase family. NIMA subfamily.</text>
</comment>
<dbReference type="EMBL" id="JAIFRP010000002">
    <property type="protein sequence ID" value="KAK2589197.1"/>
    <property type="molecule type" value="Genomic_DNA"/>
</dbReference>
<evidence type="ECO:0000256" key="11">
    <source>
        <dbReference type="RuleBase" id="RU000304"/>
    </source>
</evidence>
<evidence type="ECO:0000256" key="7">
    <source>
        <dbReference type="ARBA" id="ARBA00022840"/>
    </source>
</evidence>
<evidence type="ECO:0000256" key="6">
    <source>
        <dbReference type="ARBA" id="ARBA00022777"/>
    </source>
</evidence>
<evidence type="ECO:0000256" key="5">
    <source>
        <dbReference type="ARBA" id="ARBA00022741"/>
    </source>
</evidence>
<dbReference type="Pfam" id="PF00069">
    <property type="entry name" value="Pkinase"/>
    <property type="match status" value="1"/>
</dbReference>
<evidence type="ECO:0000313" key="13">
    <source>
        <dbReference type="EMBL" id="KAK2589197.1"/>
    </source>
</evidence>
<dbReference type="PROSITE" id="PS00108">
    <property type="entry name" value="PROTEIN_KINASE_ST"/>
    <property type="match status" value="1"/>
</dbReference>
<keyword evidence="4" id="KW-0808">Transferase</keyword>
<dbReference type="PANTHER" id="PTHR44899:SF3">
    <property type="entry name" value="SERINE_THREONINE-PROTEIN KINASE NEK1"/>
    <property type="match status" value="1"/>
</dbReference>
<name>A0AAD9S0B0_9HYME</name>
<feature type="domain" description="Protein kinase" evidence="12">
    <location>
        <begin position="8"/>
        <end position="262"/>
    </location>
</feature>
<feature type="binding site" evidence="10">
    <location>
        <position position="37"/>
    </location>
    <ligand>
        <name>ATP</name>
        <dbReference type="ChEBI" id="CHEBI:30616"/>
    </ligand>
</feature>
<evidence type="ECO:0000259" key="12">
    <source>
        <dbReference type="PROSITE" id="PS50011"/>
    </source>
</evidence>
<evidence type="ECO:0000256" key="8">
    <source>
        <dbReference type="ARBA" id="ARBA00047899"/>
    </source>
</evidence>
<dbReference type="PROSITE" id="PS00107">
    <property type="entry name" value="PROTEIN_KINASE_ATP"/>
    <property type="match status" value="1"/>
</dbReference>
<dbReference type="GO" id="GO:0004674">
    <property type="term" value="F:protein serine/threonine kinase activity"/>
    <property type="evidence" value="ECO:0007669"/>
    <property type="project" value="UniProtKB-KW"/>
</dbReference>
<keyword evidence="3 11" id="KW-0723">Serine/threonine-protein kinase</keyword>
<evidence type="ECO:0000256" key="3">
    <source>
        <dbReference type="ARBA" id="ARBA00022527"/>
    </source>
</evidence>
<keyword evidence="5 10" id="KW-0547">Nucleotide-binding</keyword>
<keyword evidence="7 10" id="KW-0067">ATP-binding</keyword>
<proteinExistence type="inferred from homology"/>
<comment type="catalytic activity">
    <reaction evidence="9">
        <text>L-seryl-[protein] + ATP = O-phospho-L-seryl-[protein] + ADP + H(+)</text>
        <dbReference type="Rhea" id="RHEA:17989"/>
        <dbReference type="Rhea" id="RHEA-COMP:9863"/>
        <dbReference type="Rhea" id="RHEA-COMP:11604"/>
        <dbReference type="ChEBI" id="CHEBI:15378"/>
        <dbReference type="ChEBI" id="CHEBI:29999"/>
        <dbReference type="ChEBI" id="CHEBI:30616"/>
        <dbReference type="ChEBI" id="CHEBI:83421"/>
        <dbReference type="ChEBI" id="CHEBI:456216"/>
        <dbReference type="EC" id="2.7.11.1"/>
    </reaction>
</comment>
<dbReference type="GO" id="GO:0005524">
    <property type="term" value="F:ATP binding"/>
    <property type="evidence" value="ECO:0007669"/>
    <property type="project" value="UniProtKB-UniRule"/>
</dbReference>
<dbReference type="EC" id="2.7.11.1" evidence="2"/>
<evidence type="ECO:0000313" key="14">
    <source>
        <dbReference type="Proteomes" id="UP001258017"/>
    </source>
</evidence>
<evidence type="ECO:0000256" key="2">
    <source>
        <dbReference type="ARBA" id="ARBA00012513"/>
    </source>
</evidence>
<protein>
    <recommendedName>
        <fullName evidence="2">non-specific serine/threonine protein kinase</fullName>
        <ecNumber evidence="2">2.7.11.1</ecNumber>
    </recommendedName>
</protein>
<comment type="caution">
    <text evidence="13">The sequence shown here is derived from an EMBL/GenBank/DDBJ whole genome shotgun (WGS) entry which is preliminary data.</text>
</comment>
<keyword evidence="6" id="KW-0418">Kinase</keyword>
<evidence type="ECO:0000256" key="4">
    <source>
        <dbReference type="ARBA" id="ARBA00022679"/>
    </source>
</evidence>
<evidence type="ECO:0000256" key="10">
    <source>
        <dbReference type="PROSITE-ProRule" id="PRU10141"/>
    </source>
</evidence>
<dbReference type="InterPro" id="IPR017441">
    <property type="entry name" value="Protein_kinase_ATP_BS"/>
</dbReference>
<keyword evidence="14" id="KW-1185">Reference proteome</keyword>
<evidence type="ECO:0000256" key="1">
    <source>
        <dbReference type="ARBA" id="ARBA00010886"/>
    </source>
</evidence>
<dbReference type="Proteomes" id="UP001258017">
    <property type="component" value="Unassembled WGS sequence"/>
</dbReference>
<dbReference type="InterPro" id="IPR051131">
    <property type="entry name" value="NEK_Ser/Thr_kinase_NIMA"/>
</dbReference>